<keyword evidence="3" id="KW-0949">S-adenosyl-L-methionine</keyword>
<evidence type="ECO:0000256" key="3">
    <source>
        <dbReference type="ARBA" id="ARBA00022691"/>
    </source>
</evidence>
<dbReference type="GO" id="GO:0046983">
    <property type="term" value="F:protein dimerization activity"/>
    <property type="evidence" value="ECO:0007669"/>
    <property type="project" value="InterPro"/>
</dbReference>
<dbReference type="Gene3D" id="3.40.50.150">
    <property type="entry name" value="Vaccinia Virus protein VP39"/>
    <property type="match status" value="1"/>
</dbReference>
<dbReference type="CDD" id="cd02440">
    <property type="entry name" value="AdoMet_MTases"/>
    <property type="match status" value="1"/>
</dbReference>
<feature type="domain" description="O-methyltransferase C-terminal" evidence="5">
    <location>
        <begin position="110"/>
        <end position="320"/>
    </location>
</feature>
<dbReference type="Pfam" id="PF08100">
    <property type="entry name" value="Dimerisation"/>
    <property type="match status" value="1"/>
</dbReference>
<dbReference type="SUPFAM" id="SSF46785">
    <property type="entry name" value="Winged helix' DNA-binding domain"/>
    <property type="match status" value="1"/>
</dbReference>
<dbReference type="InterPro" id="IPR012967">
    <property type="entry name" value="COMT_dimerisation"/>
</dbReference>
<name>A0A4V2XSX7_9ACTN</name>
<gene>
    <name evidence="7" type="ORF">E1261_01010</name>
</gene>
<sequence length="342" mass="37053">MTTPPLGDLLLELIGGHMKSGIVRATAELGVVDVFGAEARPAKEVAGELGLPVDSIRRLLRALTVLGLFVEPEDDHFAVLPEGELLRRDHPASYRTLAELYTDPLITRPWEKLATGLRTGQPTFESIFGLPLFERLAAEPTMSAFFNATMSEATHRVAATAPAAYDFGRFNAVLDIGGGDGTLLTAILAANPGLRGTVLDSAEGAAQAPARYAEAGLTDRASVLTGDFFAGIPEGYDLHVIKSILHDWPDDRCELILSHSRATIPADGRLLIVEMLLPERAERNVARSVYFSDLTMLLNLGARERTRADFETLFQRAGYELTTAHALPAETQGVWLLEGRPV</sequence>
<dbReference type="PANTHER" id="PTHR43712">
    <property type="entry name" value="PUTATIVE (AFU_ORTHOLOGUE AFUA_4G14580)-RELATED"/>
    <property type="match status" value="1"/>
</dbReference>
<accession>A0A4V2XSX7</accession>
<evidence type="ECO:0000256" key="4">
    <source>
        <dbReference type="PIRSR" id="PIRSR005739-1"/>
    </source>
</evidence>
<evidence type="ECO:0000256" key="1">
    <source>
        <dbReference type="ARBA" id="ARBA00022603"/>
    </source>
</evidence>
<evidence type="ECO:0000313" key="8">
    <source>
        <dbReference type="Proteomes" id="UP000295075"/>
    </source>
</evidence>
<dbReference type="InterPro" id="IPR001077">
    <property type="entry name" value="COMT_C"/>
</dbReference>
<evidence type="ECO:0000256" key="2">
    <source>
        <dbReference type="ARBA" id="ARBA00022679"/>
    </source>
</evidence>
<dbReference type="InterPro" id="IPR036388">
    <property type="entry name" value="WH-like_DNA-bd_sf"/>
</dbReference>
<dbReference type="EMBL" id="SMKA01000002">
    <property type="protein sequence ID" value="TDC35475.1"/>
    <property type="molecule type" value="Genomic_DNA"/>
</dbReference>
<organism evidence="7 8">
    <name type="scientific">Kribbella albertanoniae</name>
    <dbReference type="NCBI Taxonomy" id="1266829"/>
    <lineage>
        <taxon>Bacteria</taxon>
        <taxon>Bacillati</taxon>
        <taxon>Actinomycetota</taxon>
        <taxon>Actinomycetes</taxon>
        <taxon>Propionibacteriales</taxon>
        <taxon>Kribbellaceae</taxon>
        <taxon>Kribbella</taxon>
    </lineage>
</organism>
<dbReference type="InterPro" id="IPR016461">
    <property type="entry name" value="COMT-like"/>
</dbReference>
<dbReference type="OrthoDB" id="4145676at2"/>
<evidence type="ECO:0000313" key="7">
    <source>
        <dbReference type="EMBL" id="TDC35475.1"/>
    </source>
</evidence>
<dbReference type="PANTHER" id="PTHR43712:SF2">
    <property type="entry name" value="O-METHYLTRANSFERASE CICE"/>
    <property type="match status" value="1"/>
</dbReference>
<dbReference type="PIRSF" id="PIRSF005739">
    <property type="entry name" value="O-mtase"/>
    <property type="match status" value="1"/>
</dbReference>
<dbReference type="Gene3D" id="1.10.287.1350">
    <property type="match status" value="1"/>
</dbReference>
<dbReference type="GO" id="GO:0008171">
    <property type="term" value="F:O-methyltransferase activity"/>
    <property type="evidence" value="ECO:0007669"/>
    <property type="project" value="InterPro"/>
</dbReference>
<dbReference type="Proteomes" id="UP000295075">
    <property type="component" value="Unassembled WGS sequence"/>
</dbReference>
<keyword evidence="8" id="KW-1185">Reference proteome</keyword>
<protein>
    <submittedName>
        <fullName evidence="7">Methyltransferase</fullName>
    </submittedName>
</protein>
<evidence type="ECO:0000259" key="6">
    <source>
        <dbReference type="Pfam" id="PF08100"/>
    </source>
</evidence>
<keyword evidence="1 7" id="KW-0489">Methyltransferase</keyword>
<dbReference type="InterPro" id="IPR036390">
    <property type="entry name" value="WH_DNA-bd_sf"/>
</dbReference>
<keyword evidence="2 7" id="KW-0808">Transferase</keyword>
<dbReference type="InterPro" id="IPR029063">
    <property type="entry name" value="SAM-dependent_MTases_sf"/>
</dbReference>
<dbReference type="PROSITE" id="PS51683">
    <property type="entry name" value="SAM_OMT_II"/>
    <property type="match status" value="1"/>
</dbReference>
<evidence type="ECO:0000259" key="5">
    <source>
        <dbReference type="Pfam" id="PF00891"/>
    </source>
</evidence>
<dbReference type="Gene3D" id="1.10.10.10">
    <property type="entry name" value="Winged helix-like DNA-binding domain superfamily/Winged helix DNA-binding domain"/>
    <property type="match status" value="1"/>
</dbReference>
<dbReference type="SUPFAM" id="SSF53335">
    <property type="entry name" value="S-adenosyl-L-methionine-dependent methyltransferases"/>
    <property type="match status" value="1"/>
</dbReference>
<comment type="caution">
    <text evidence="7">The sequence shown here is derived from an EMBL/GenBank/DDBJ whole genome shotgun (WGS) entry which is preliminary data.</text>
</comment>
<proteinExistence type="predicted"/>
<feature type="active site" description="Proton acceptor" evidence="4">
    <location>
        <position position="246"/>
    </location>
</feature>
<dbReference type="GO" id="GO:0032259">
    <property type="term" value="P:methylation"/>
    <property type="evidence" value="ECO:0007669"/>
    <property type="project" value="UniProtKB-KW"/>
</dbReference>
<dbReference type="Pfam" id="PF00891">
    <property type="entry name" value="Methyltransf_2"/>
    <property type="match status" value="1"/>
</dbReference>
<dbReference type="RefSeq" id="WP_132400238.1">
    <property type="nucleotide sequence ID" value="NZ_SMKA01000002.1"/>
</dbReference>
<reference evidence="7 8" key="1">
    <citation type="submission" date="2019-03" db="EMBL/GenBank/DDBJ databases">
        <title>Draft genome sequences of novel Actinobacteria.</title>
        <authorList>
            <person name="Sahin N."/>
            <person name="Ay H."/>
            <person name="Saygin H."/>
        </authorList>
    </citation>
    <scope>NUCLEOTIDE SEQUENCE [LARGE SCALE GENOMIC DNA]</scope>
    <source>
        <strain evidence="7 8">JCM 30547</strain>
    </source>
</reference>
<dbReference type="AlphaFoldDB" id="A0A4V2XSX7"/>
<feature type="domain" description="O-methyltransferase dimerisation" evidence="6">
    <location>
        <begin position="11"/>
        <end position="75"/>
    </location>
</feature>